<evidence type="ECO:0000313" key="3">
    <source>
        <dbReference type="EnsemblMetazoa" id="CapteP199617"/>
    </source>
</evidence>
<dbReference type="EMBL" id="AMQN01001556">
    <property type="status" value="NOT_ANNOTATED_CDS"/>
    <property type="molecule type" value="Genomic_DNA"/>
</dbReference>
<evidence type="ECO:0000256" key="1">
    <source>
        <dbReference type="SAM" id="MobiDB-lite"/>
    </source>
</evidence>
<sequence length="179" mass="20358">MAVDLKIKHQLGGGTGRRSPRYRQRLRNAHYHNFQDGLKAYSHKDHDHGEAQEQKGVQQECVNCNQEETLVLTTLGGSTPSLPAHNLASELSDIYLPDEKITKKLKNIIPAKSPGPDEVHSRILKKMAQELTKPVYDPLQHFIDNRQSPQYLEASQHHSYTFKKDHMLRVSSSVPLHPI</sequence>
<reference evidence="3" key="3">
    <citation type="submission" date="2015-06" db="UniProtKB">
        <authorList>
            <consortium name="EnsemblMetazoa"/>
        </authorList>
    </citation>
    <scope>IDENTIFICATION</scope>
</reference>
<reference evidence="4" key="1">
    <citation type="submission" date="2012-12" db="EMBL/GenBank/DDBJ databases">
        <authorList>
            <person name="Hellsten U."/>
            <person name="Grimwood J."/>
            <person name="Chapman J.A."/>
            <person name="Shapiro H."/>
            <person name="Aerts A."/>
            <person name="Otillar R.P."/>
            <person name="Terry A.Y."/>
            <person name="Boore J.L."/>
            <person name="Simakov O."/>
            <person name="Marletaz F."/>
            <person name="Cho S.-J."/>
            <person name="Edsinger-Gonzales E."/>
            <person name="Havlak P."/>
            <person name="Kuo D.-H."/>
            <person name="Larsson T."/>
            <person name="Lv J."/>
            <person name="Arendt D."/>
            <person name="Savage R."/>
            <person name="Osoegawa K."/>
            <person name="de Jong P."/>
            <person name="Lindberg D.R."/>
            <person name="Seaver E.C."/>
            <person name="Weisblat D.A."/>
            <person name="Putnam N.H."/>
            <person name="Grigoriev I.V."/>
            <person name="Rokhsar D.S."/>
        </authorList>
    </citation>
    <scope>NUCLEOTIDE SEQUENCE</scope>
    <source>
        <strain evidence="4">I ESC-2004</strain>
    </source>
</reference>
<dbReference type="EMBL" id="KB303857">
    <property type="protein sequence ID" value="ELU02645.1"/>
    <property type="molecule type" value="Genomic_DNA"/>
</dbReference>
<evidence type="ECO:0000313" key="2">
    <source>
        <dbReference type="EMBL" id="ELU02645.1"/>
    </source>
</evidence>
<reference evidence="2 4" key="2">
    <citation type="journal article" date="2013" name="Nature">
        <title>Insights into bilaterian evolution from three spiralian genomes.</title>
        <authorList>
            <person name="Simakov O."/>
            <person name="Marletaz F."/>
            <person name="Cho S.J."/>
            <person name="Edsinger-Gonzales E."/>
            <person name="Havlak P."/>
            <person name="Hellsten U."/>
            <person name="Kuo D.H."/>
            <person name="Larsson T."/>
            <person name="Lv J."/>
            <person name="Arendt D."/>
            <person name="Savage R."/>
            <person name="Osoegawa K."/>
            <person name="de Jong P."/>
            <person name="Grimwood J."/>
            <person name="Chapman J.A."/>
            <person name="Shapiro H."/>
            <person name="Aerts A."/>
            <person name="Otillar R.P."/>
            <person name="Terry A.Y."/>
            <person name="Boore J.L."/>
            <person name="Grigoriev I.V."/>
            <person name="Lindberg D.R."/>
            <person name="Seaver E.C."/>
            <person name="Weisblat D.A."/>
            <person name="Putnam N.H."/>
            <person name="Rokhsar D.S."/>
        </authorList>
    </citation>
    <scope>NUCLEOTIDE SEQUENCE</scope>
    <source>
        <strain evidence="2 4">I ESC-2004</strain>
    </source>
</reference>
<name>R7U8D5_CAPTE</name>
<dbReference type="EnsemblMetazoa" id="CapteT199617">
    <property type="protein sequence ID" value="CapteP199617"/>
    <property type="gene ID" value="CapteG199617"/>
</dbReference>
<gene>
    <name evidence="2" type="ORF">CAPTEDRAFT_199617</name>
</gene>
<accession>R7U8D5</accession>
<dbReference type="HOGENOM" id="CLU_1504857_0_0_1"/>
<dbReference type="Proteomes" id="UP000014760">
    <property type="component" value="Unassembled WGS sequence"/>
</dbReference>
<protein>
    <submittedName>
        <fullName evidence="2 3">Uncharacterized protein</fullName>
    </submittedName>
</protein>
<proteinExistence type="predicted"/>
<feature type="region of interest" description="Disordered" evidence="1">
    <location>
        <begin position="1"/>
        <end position="22"/>
    </location>
</feature>
<evidence type="ECO:0000313" key="4">
    <source>
        <dbReference type="Proteomes" id="UP000014760"/>
    </source>
</evidence>
<dbReference type="AlphaFoldDB" id="R7U8D5"/>
<organism evidence="2">
    <name type="scientific">Capitella teleta</name>
    <name type="common">Polychaete worm</name>
    <dbReference type="NCBI Taxonomy" id="283909"/>
    <lineage>
        <taxon>Eukaryota</taxon>
        <taxon>Metazoa</taxon>
        <taxon>Spiralia</taxon>
        <taxon>Lophotrochozoa</taxon>
        <taxon>Annelida</taxon>
        <taxon>Polychaeta</taxon>
        <taxon>Sedentaria</taxon>
        <taxon>Scolecida</taxon>
        <taxon>Capitellidae</taxon>
        <taxon>Capitella</taxon>
    </lineage>
</organism>
<keyword evidence="4" id="KW-1185">Reference proteome</keyword>